<organism evidence="2 3">
    <name type="scientific">Periconia macrospinosa</name>
    <dbReference type="NCBI Taxonomy" id="97972"/>
    <lineage>
        <taxon>Eukaryota</taxon>
        <taxon>Fungi</taxon>
        <taxon>Dikarya</taxon>
        <taxon>Ascomycota</taxon>
        <taxon>Pezizomycotina</taxon>
        <taxon>Dothideomycetes</taxon>
        <taxon>Pleosporomycetidae</taxon>
        <taxon>Pleosporales</taxon>
        <taxon>Massarineae</taxon>
        <taxon>Periconiaceae</taxon>
        <taxon>Periconia</taxon>
    </lineage>
</organism>
<dbReference type="AlphaFoldDB" id="A0A2V1DCI3"/>
<keyword evidence="3" id="KW-1185">Reference proteome</keyword>
<feature type="region of interest" description="Disordered" evidence="1">
    <location>
        <begin position="1"/>
        <end position="62"/>
    </location>
</feature>
<dbReference type="Proteomes" id="UP000244855">
    <property type="component" value="Unassembled WGS sequence"/>
</dbReference>
<proteinExistence type="predicted"/>
<sequence>MPQGQPQHPQATIIPSLPSVPYPPKTSILLNTPASADKKSPSLNRTPQLANHPLALYERQLS</sequence>
<reference evidence="2 3" key="1">
    <citation type="journal article" date="2018" name="Sci. Rep.">
        <title>Comparative genomics provides insights into the lifestyle and reveals functional heterogeneity of dark septate endophytic fungi.</title>
        <authorList>
            <person name="Knapp D.G."/>
            <person name="Nemeth J.B."/>
            <person name="Barry K."/>
            <person name="Hainaut M."/>
            <person name="Henrissat B."/>
            <person name="Johnson J."/>
            <person name="Kuo A."/>
            <person name="Lim J.H.P."/>
            <person name="Lipzen A."/>
            <person name="Nolan M."/>
            <person name="Ohm R.A."/>
            <person name="Tamas L."/>
            <person name="Grigoriev I.V."/>
            <person name="Spatafora J.W."/>
            <person name="Nagy L.G."/>
            <person name="Kovacs G.M."/>
        </authorList>
    </citation>
    <scope>NUCLEOTIDE SEQUENCE [LARGE SCALE GENOMIC DNA]</scope>
    <source>
        <strain evidence="2 3">DSE2036</strain>
    </source>
</reference>
<accession>A0A2V1DCI3</accession>
<feature type="compositionally biased region" description="Polar residues" evidence="1">
    <location>
        <begin position="1"/>
        <end position="10"/>
    </location>
</feature>
<evidence type="ECO:0000313" key="2">
    <source>
        <dbReference type="EMBL" id="PVH95840.1"/>
    </source>
</evidence>
<name>A0A2V1DCI3_9PLEO</name>
<protein>
    <submittedName>
        <fullName evidence="2">Uncharacterized protein</fullName>
    </submittedName>
</protein>
<dbReference type="EMBL" id="KZ805482">
    <property type="protein sequence ID" value="PVH95840.1"/>
    <property type="molecule type" value="Genomic_DNA"/>
</dbReference>
<evidence type="ECO:0000313" key="3">
    <source>
        <dbReference type="Proteomes" id="UP000244855"/>
    </source>
</evidence>
<gene>
    <name evidence="2" type="ORF">DM02DRAFT_617616</name>
</gene>
<evidence type="ECO:0000256" key="1">
    <source>
        <dbReference type="SAM" id="MobiDB-lite"/>
    </source>
</evidence>